<accession>A0ABW0SES9</accession>
<evidence type="ECO:0000259" key="1">
    <source>
        <dbReference type="PROSITE" id="PS51186"/>
    </source>
</evidence>
<reference evidence="3" key="1">
    <citation type="journal article" date="2019" name="Int. J. Syst. Evol. Microbiol.">
        <title>The Global Catalogue of Microorganisms (GCM) 10K type strain sequencing project: providing services to taxonomists for standard genome sequencing and annotation.</title>
        <authorList>
            <consortium name="The Broad Institute Genomics Platform"/>
            <consortium name="The Broad Institute Genome Sequencing Center for Infectious Disease"/>
            <person name="Wu L."/>
            <person name="Ma J."/>
        </authorList>
    </citation>
    <scope>NUCLEOTIDE SEQUENCE [LARGE SCALE GENOMIC DNA]</scope>
    <source>
        <strain evidence="3">KACC 11588</strain>
    </source>
</reference>
<dbReference type="InterPro" id="IPR041380">
    <property type="entry name" value="Acetyltransf_17"/>
</dbReference>
<gene>
    <name evidence="2" type="primary">eis</name>
    <name evidence="2" type="ORF">ACFPOC_13605</name>
</gene>
<proteinExistence type="predicted"/>
<dbReference type="Pfam" id="PF13527">
    <property type="entry name" value="Acetyltransf_9"/>
    <property type="match status" value="1"/>
</dbReference>
<comment type="caution">
    <text evidence="2">The sequence shown here is derived from an EMBL/GenBank/DDBJ whole genome shotgun (WGS) entry which is preliminary data.</text>
</comment>
<dbReference type="PANTHER" id="PTHR37817:SF1">
    <property type="entry name" value="N-ACETYLTRANSFERASE EIS"/>
    <property type="match status" value="1"/>
</dbReference>
<dbReference type="Gene3D" id="3.30.1050.10">
    <property type="entry name" value="SCP2 sterol-binding domain"/>
    <property type="match status" value="1"/>
</dbReference>
<evidence type="ECO:0000313" key="3">
    <source>
        <dbReference type="Proteomes" id="UP001596056"/>
    </source>
</evidence>
<dbReference type="CDD" id="cd04301">
    <property type="entry name" value="NAT_SF"/>
    <property type="match status" value="1"/>
</dbReference>
<feature type="domain" description="N-acetyltransferase" evidence="1">
    <location>
        <begin position="9"/>
        <end position="160"/>
    </location>
</feature>
<dbReference type="InterPro" id="IPR036527">
    <property type="entry name" value="SCP2_sterol-bd_dom_sf"/>
</dbReference>
<protein>
    <submittedName>
        <fullName evidence="2">Enhanced intracellular survival protein Eis</fullName>
        <ecNumber evidence="2">2.3.1.-</ecNumber>
    </submittedName>
</protein>
<keyword evidence="2" id="KW-0012">Acyltransferase</keyword>
<organism evidence="2 3">
    <name type="scientific">Rubellimicrobium aerolatum</name>
    <dbReference type="NCBI Taxonomy" id="490979"/>
    <lineage>
        <taxon>Bacteria</taxon>
        <taxon>Pseudomonadati</taxon>
        <taxon>Pseudomonadota</taxon>
        <taxon>Alphaproteobacteria</taxon>
        <taxon>Rhodobacterales</taxon>
        <taxon>Roseobacteraceae</taxon>
        <taxon>Rubellimicrobium</taxon>
    </lineage>
</organism>
<keyword evidence="3" id="KW-1185">Reference proteome</keyword>
<dbReference type="SUPFAM" id="SSF55729">
    <property type="entry name" value="Acyl-CoA N-acyltransferases (Nat)"/>
    <property type="match status" value="1"/>
</dbReference>
<dbReference type="InterPro" id="IPR051554">
    <property type="entry name" value="Acetyltransferase_Eis"/>
</dbReference>
<dbReference type="Pfam" id="PF17668">
    <property type="entry name" value="Acetyltransf_17"/>
    <property type="match status" value="1"/>
</dbReference>
<dbReference type="InterPro" id="IPR000182">
    <property type="entry name" value="GNAT_dom"/>
</dbReference>
<dbReference type="RefSeq" id="WP_209842036.1">
    <property type="nucleotide sequence ID" value="NZ_JAGGJP010000013.1"/>
</dbReference>
<dbReference type="InterPro" id="IPR016181">
    <property type="entry name" value="Acyl_CoA_acyltransferase"/>
</dbReference>
<dbReference type="SUPFAM" id="SSF55718">
    <property type="entry name" value="SCP-like"/>
    <property type="match status" value="1"/>
</dbReference>
<dbReference type="PANTHER" id="PTHR37817">
    <property type="entry name" value="N-ACETYLTRANSFERASE EIS"/>
    <property type="match status" value="1"/>
</dbReference>
<dbReference type="PROSITE" id="PS51186">
    <property type="entry name" value="GNAT"/>
    <property type="match status" value="1"/>
</dbReference>
<dbReference type="Proteomes" id="UP001596056">
    <property type="component" value="Unassembled WGS sequence"/>
</dbReference>
<name>A0ABW0SES9_9RHOB</name>
<dbReference type="GO" id="GO:0016746">
    <property type="term" value="F:acyltransferase activity"/>
    <property type="evidence" value="ECO:0007669"/>
    <property type="project" value="UniProtKB-KW"/>
</dbReference>
<dbReference type="Gene3D" id="3.40.630.30">
    <property type="match status" value="2"/>
</dbReference>
<keyword evidence="2" id="KW-0808">Transferase</keyword>
<evidence type="ECO:0000313" key="2">
    <source>
        <dbReference type="EMBL" id="MFC5567444.1"/>
    </source>
</evidence>
<dbReference type="EC" id="2.3.1.-" evidence="2"/>
<dbReference type="EMBL" id="JBHSNA010000014">
    <property type="protein sequence ID" value="MFC5567444.1"/>
    <property type="molecule type" value="Genomic_DNA"/>
</dbReference>
<sequence length="388" mass="41164">MEESFKTGERARPATAADLDGIARLLTLAFGFDRARADEYLGHVGVGALHVVEDAEGRLLATAALLPTAHVLGGAPVPAASIAHVAIAPEARGRGLARPFMDALCRSAREGGAAVVSLFASARPVYRKCGFELAGSEVVYEADLSALPQASATFEPMDPRDPRIAAAYARKAVVGAGLIERSASHWDELLREPKGAVAAYGLGGDRLDAYLILDTRDPACLDIRDWHAADGASARALLAFLGRFRSVYPIARWHGAPQDDLVGAMPDKGWRLVHQEEWLLRVLDPVAALGARRYLPARAAVGLRLLAADGSDLTSLRLEIEDGRGQVMKGSGKEPTVSLTLAALGSLLTGFRSATVLARRGDLTGDERALRACDLAFAGPAPWVAEHF</sequence>